<evidence type="ECO:0000256" key="1">
    <source>
        <dbReference type="ARBA" id="ARBA00022691"/>
    </source>
</evidence>
<evidence type="ECO:0000259" key="3">
    <source>
        <dbReference type="PROSITE" id="PS51668"/>
    </source>
</evidence>
<evidence type="ECO:0000313" key="4">
    <source>
        <dbReference type="EMBL" id="KPL73521.1"/>
    </source>
</evidence>
<dbReference type="PROSITE" id="PS51668">
    <property type="entry name" value="TSAA_2"/>
    <property type="match status" value="1"/>
</dbReference>
<dbReference type="InterPro" id="IPR040372">
    <property type="entry name" value="YaeB-like"/>
</dbReference>
<keyword evidence="4" id="KW-0808">Transferase</keyword>
<keyword evidence="4" id="KW-0489">Methyltransferase</keyword>
<accession>A0A0P6X223</accession>
<dbReference type="InterPro" id="IPR036413">
    <property type="entry name" value="YaeB-like_sf"/>
</dbReference>
<evidence type="ECO:0000313" key="5">
    <source>
        <dbReference type="Proteomes" id="UP000050430"/>
    </source>
</evidence>
<protein>
    <submittedName>
        <fullName evidence="4">Methyltransferase</fullName>
    </submittedName>
</protein>
<name>A0A0P6X223_9CHLR</name>
<dbReference type="Gene3D" id="2.40.30.70">
    <property type="entry name" value="YaeB-like"/>
    <property type="match status" value="1"/>
</dbReference>
<dbReference type="AlphaFoldDB" id="A0A0P6X223"/>
<reference evidence="4 5" key="1">
    <citation type="submission" date="2015-07" db="EMBL/GenBank/DDBJ databases">
        <title>Genome sequence of Leptolinea tardivitalis DSM 16556.</title>
        <authorList>
            <person name="Hemp J."/>
            <person name="Ward L.M."/>
            <person name="Pace L.A."/>
            <person name="Fischer W.W."/>
        </authorList>
    </citation>
    <scope>NUCLEOTIDE SEQUENCE [LARGE SCALE GENOMIC DNA]</scope>
    <source>
        <strain evidence="4 5">YMTK-2</strain>
    </source>
</reference>
<dbReference type="PANTHER" id="PTHR12818:SF0">
    <property type="entry name" value="TRNA (ADENINE(37)-N6)-METHYLTRANSFERASE"/>
    <property type="match status" value="1"/>
</dbReference>
<dbReference type="InterPro" id="IPR036414">
    <property type="entry name" value="YaeB_N_sf"/>
</dbReference>
<sequence length="152" mass="17140">MGYIRAGDSGFVLEVKPEFRKALLGMDGFSHINILWWSHYLDNPESRAVLTCEKPYKKAPEQLGIFATRSPQRPNPVCLTVSQVLYVDETNGRIGLAYTDAEDGSPVLDIKPYVPCSDRVKTVSTPAWSSHWPAWYEDSATFDWPGEFVNAR</sequence>
<dbReference type="EMBL" id="LGCK01000006">
    <property type="protein sequence ID" value="KPL73521.1"/>
    <property type="molecule type" value="Genomic_DNA"/>
</dbReference>
<dbReference type="SUPFAM" id="SSF118196">
    <property type="entry name" value="YaeB-like"/>
    <property type="match status" value="1"/>
</dbReference>
<comment type="similarity">
    <text evidence="2">Belongs to the tRNA methyltransferase O family.</text>
</comment>
<dbReference type="CDD" id="cd09281">
    <property type="entry name" value="UPF0066"/>
    <property type="match status" value="1"/>
</dbReference>
<comment type="caution">
    <text evidence="4">The sequence shown here is derived from an EMBL/GenBank/DDBJ whole genome shotgun (WGS) entry which is preliminary data.</text>
</comment>
<dbReference type="PATRIC" id="fig|229920.5.peg.2271"/>
<dbReference type="PANTHER" id="PTHR12818">
    <property type="entry name" value="TRNA (ADENINE(37)-N6)-METHYLTRANSFERASE"/>
    <property type="match status" value="1"/>
</dbReference>
<gene>
    <name evidence="4" type="ORF">ADM99_03215</name>
</gene>
<feature type="domain" description="TsaA-like" evidence="3">
    <location>
        <begin position="1"/>
        <end position="122"/>
    </location>
</feature>
<organism evidence="4 5">
    <name type="scientific">Leptolinea tardivitalis</name>
    <dbReference type="NCBI Taxonomy" id="229920"/>
    <lineage>
        <taxon>Bacteria</taxon>
        <taxon>Bacillati</taxon>
        <taxon>Chloroflexota</taxon>
        <taxon>Anaerolineae</taxon>
        <taxon>Anaerolineales</taxon>
        <taxon>Anaerolineaceae</taxon>
        <taxon>Leptolinea</taxon>
    </lineage>
</organism>
<evidence type="ECO:0000256" key="2">
    <source>
        <dbReference type="ARBA" id="ARBA00033753"/>
    </source>
</evidence>
<dbReference type="Pfam" id="PF01980">
    <property type="entry name" value="TrmO_N"/>
    <property type="match status" value="1"/>
</dbReference>
<proteinExistence type="inferred from homology"/>
<dbReference type="GO" id="GO:0032259">
    <property type="term" value="P:methylation"/>
    <property type="evidence" value="ECO:0007669"/>
    <property type="project" value="UniProtKB-KW"/>
</dbReference>
<dbReference type="STRING" id="229920.ADM99_03215"/>
<dbReference type="GO" id="GO:0008168">
    <property type="term" value="F:methyltransferase activity"/>
    <property type="evidence" value="ECO:0007669"/>
    <property type="project" value="UniProtKB-KW"/>
</dbReference>
<keyword evidence="5" id="KW-1185">Reference proteome</keyword>
<dbReference type="Proteomes" id="UP000050430">
    <property type="component" value="Unassembled WGS sequence"/>
</dbReference>
<dbReference type="InterPro" id="IPR023370">
    <property type="entry name" value="TrmO-like_N"/>
</dbReference>
<keyword evidence="1" id="KW-0949">S-adenosyl-L-methionine</keyword>